<evidence type="ECO:0000256" key="7">
    <source>
        <dbReference type="ARBA" id="ARBA00022989"/>
    </source>
</evidence>
<feature type="topological domain" description="Cytoplasmic" evidence="10">
    <location>
        <begin position="1"/>
        <end position="7"/>
    </location>
</feature>
<dbReference type="EMBL" id="BMCH01000001">
    <property type="protein sequence ID" value="GGC21403.1"/>
    <property type="molecule type" value="Genomic_DNA"/>
</dbReference>
<dbReference type="InterPro" id="IPR004329">
    <property type="entry name" value="CcmE"/>
</dbReference>
<proteinExistence type="inferred from homology"/>
<evidence type="ECO:0000256" key="9">
    <source>
        <dbReference type="ARBA" id="ARBA00023136"/>
    </source>
</evidence>
<keyword evidence="2 10" id="KW-0349">Heme</keyword>
<dbReference type="HAMAP" id="MF_01959">
    <property type="entry name" value="CcmE"/>
    <property type="match status" value="1"/>
</dbReference>
<dbReference type="NCBIfam" id="NF009727">
    <property type="entry name" value="PRK13254.1-1"/>
    <property type="match status" value="1"/>
</dbReference>
<dbReference type="Gene3D" id="2.40.50.140">
    <property type="entry name" value="Nucleic acid-binding proteins"/>
    <property type="match status" value="1"/>
</dbReference>
<feature type="binding site" description="axial binding residue" evidence="10">
    <location>
        <position position="129"/>
    </location>
    <ligand>
        <name>heme</name>
        <dbReference type="ChEBI" id="CHEBI:30413"/>
    </ligand>
    <ligandPart>
        <name>Fe</name>
        <dbReference type="ChEBI" id="CHEBI:18248"/>
    </ligandPart>
</feature>
<keyword evidence="8 10" id="KW-0408">Iron</keyword>
<dbReference type="RefSeq" id="WP_188424951.1">
    <property type="nucleotide sequence ID" value="NZ_BMCH01000001.1"/>
</dbReference>
<keyword evidence="13" id="KW-1185">Reference proteome</keyword>
<organism evidence="12 13">
    <name type="scientific">Asaia siamensis</name>
    <dbReference type="NCBI Taxonomy" id="110479"/>
    <lineage>
        <taxon>Bacteria</taxon>
        <taxon>Pseudomonadati</taxon>
        <taxon>Pseudomonadota</taxon>
        <taxon>Alphaproteobacteria</taxon>
        <taxon>Acetobacterales</taxon>
        <taxon>Acetobacteraceae</taxon>
        <taxon>Asaia</taxon>
    </lineage>
</organism>
<protein>
    <recommendedName>
        <fullName evidence="10">Cytochrome c-type biogenesis protein CcmE</fullName>
    </recommendedName>
    <alternativeName>
        <fullName evidence="10">Cytochrome c maturation protein E</fullName>
    </alternativeName>
    <alternativeName>
        <fullName evidence="10">Heme chaperone CcmE</fullName>
    </alternativeName>
</protein>
<evidence type="ECO:0000313" key="12">
    <source>
        <dbReference type="EMBL" id="GGC21403.1"/>
    </source>
</evidence>
<evidence type="ECO:0000256" key="4">
    <source>
        <dbReference type="ARBA" id="ARBA00022723"/>
    </source>
</evidence>
<keyword evidence="10" id="KW-1003">Cell membrane</keyword>
<keyword evidence="6 10" id="KW-0735">Signal-anchor</keyword>
<dbReference type="NCBIfam" id="NF009731">
    <property type="entry name" value="PRK13254.1-5"/>
    <property type="match status" value="1"/>
</dbReference>
<dbReference type="InterPro" id="IPR036127">
    <property type="entry name" value="CcmE-like_sf"/>
</dbReference>
<evidence type="ECO:0000256" key="11">
    <source>
        <dbReference type="SAM" id="MobiDB-lite"/>
    </source>
</evidence>
<comment type="similarity">
    <text evidence="10">Belongs to the CcmE/CycJ family.</text>
</comment>
<reference evidence="13" key="1">
    <citation type="journal article" date="2019" name="Int. J. Syst. Evol. Microbiol.">
        <title>The Global Catalogue of Microorganisms (GCM) 10K type strain sequencing project: providing services to taxonomists for standard genome sequencing and annotation.</title>
        <authorList>
            <consortium name="The Broad Institute Genomics Platform"/>
            <consortium name="The Broad Institute Genome Sequencing Center for Infectious Disease"/>
            <person name="Wu L."/>
            <person name="Ma J."/>
        </authorList>
    </citation>
    <scope>NUCLEOTIDE SEQUENCE [LARGE SCALE GENOMIC DNA]</scope>
    <source>
        <strain evidence="13">CCM 7132</strain>
    </source>
</reference>
<dbReference type="Proteomes" id="UP000637769">
    <property type="component" value="Unassembled WGS sequence"/>
</dbReference>
<evidence type="ECO:0000256" key="5">
    <source>
        <dbReference type="ARBA" id="ARBA00022748"/>
    </source>
</evidence>
<name>A0ABQ1L8Z0_9PROT</name>
<evidence type="ECO:0000313" key="13">
    <source>
        <dbReference type="Proteomes" id="UP000637769"/>
    </source>
</evidence>
<evidence type="ECO:0000256" key="6">
    <source>
        <dbReference type="ARBA" id="ARBA00022968"/>
    </source>
</evidence>
<keyword evidence="5 10" id="KW-0201">Cytochrome c-type biogenesis</keyword>
<dbReference type="PANTHER" id="PTHR34128">
    <property type="entry name" value="CYTOCHROME C-TYPE BIOGENESIS PROTEIN CCME HOMOLOG, MITOCHONDRIAL"/>
    <property type="match status" value="1"/>
</dbReference>
<evidence type="ECO:0000256" key="2">
    <source>
        <dbReference type="ARBA" id="ARBA00022617"/>
    </source>
</evidence>
<sequence>MTRKSRRLWLVLACLGCFAVATGLVLNAFSSSIVFFMAPSQVLKAPPASDRVIRLGGMVVAGSLRRSLEGQTPINQFEVTDGQAAIDVRYEGILPDLFREGQSVVALGTYRGGSAFIASEVLAKHDETYMPKEVAAALQRSGKWDPRFGKPPSSESLNSMARGATGGSNGR</sequence>
<feature type="topological domain" description="Extracellular" evidence="10">
    <location>
        <begin position="29"/>
        <end position="171"/>
    </location>
</feature>
<comment type="function">
    <text evidence="10">Heme chaperone required for the biogenesis of c-type cytochromes. Transiently binds heme delivered by CcmC and transfers the heme to apo-cytochromes in a process facilitated by CcmF and CcmH.</text>
</comment>
<keyword evidence="7 10" id="KW-1133">Transmembrane helix</keyword>
<keyword evidence="3 10" id="KW-0812">Transmembrane</keyword>
<keyword evidence="9 10" id="KW-0472">Membrane</keyword>
<dbReference type="SUPFAM" id="SSF82093">
    <property type="entry name" value="Heme chaperone CcmE"/>
    <property type="match status" value="1"/>
</dbReference>
<gene>
    <name evidence="10 12" type="primary">ccmE</name>
    <name evidence="10" type="synonym">cycJ</name>
    <name evidence="12" type="ORF">GCM10007207_03290</name>
</gene>
<keyword evidence="4 10" id="KW-0479">Metal-binding</keyword>
<comment type="subcellular location">
    <subcellularLocation>
        <location evidence="10">Cell membrane</location>
        <topology evidence="10">Single-pass type II membrane protein</topology>
    </subcellularLocation>
    <subcellularLocation>
        <location evidence="1">Membrane</location>
    </subcellularLocation>
</comment>
<evidence type="ECO:0000256" key="8">
    <source>
        <dbReference type="ARBA" id="ARBA00023004"/>
    </source>
</evidence>
<evidence type="ECO:0000256" key="1">
    <source>
        <dbReference type="ARBA" id="ARBA00004370"/>
    </source>
</evidence>
<comment type="caution">
    <text evidence="12">The sequence shown here is derived from an EMBL/GenBank/DDBJ whole genome shotgun (WGS) entry which is preliminary data.</text>
</comment>
<feature type="binding site" description="covalent" evidence="10">
    <location>
        <position position="125"/>
    </location>
    <ligand>
        <name>heme</name>
        <dbReference type="ChEBI" id="CHEBI:30413"/>
    </ligand>
</feature>
<dbReference type="PANTHER" id="PTHR34128:SF2">
    <property type="entry name" value="CYTOCHROME C-TYPE BIOGENESIS PROTEIN CCME HOMOLOG, MITOCHONDRIAL"/>
    <property type="match status" value="1"/>
</dbReference>
<dbReference type="Pfam" id="PF03100">
    <property type="entry name" value="CcmE"/>
    <property type="match status" value="1"/>
</dbReference>
<evidence type="ECO:0000256" key="10">
    <source>
        <dbReference type="HAMAP-Rule" id="MF_01959"/>
    </source>
</evidence>
<dbReference type="InterPro" id="IPR012340">
    <property type="entry name" value="NA-bd_OB-fold"/>
</dbReference>
<evidence type="ECO:0000256" key="3">
    <source>
        <dbReference type="ARBA" id="ARBA00022692"/>
    </source>
</evidence>
<feature type="region of interest" description="Disordered" evidence="11">
    <location>
        <begin position="141"/>
        <end position="171"/>
    </location>
</feature>
<accession>A0ABQ1L8Z0</accession>